<evidence type="ECO:0000256" key="4">
    <source>
        <dbReference type="ARBA" id="ARBA00022723"/>
    </source>
</evidence>
<dbReference type="PROSITE" id="PS00086">
    <property type="entry name" value="CYTOCHROME_P450"/>
    <property type="match status" value="1"/>
</dbReference>
<organism evidence="10 11">
    <name type="scientific">Fusarium torreyae</name>
    <dbReference type="NCBI Taxonomy" id="1237075"/>
    <lineage>
        <taxon>Eukaryota</taxon>
        <taxon>Fungi</taxon>
        <taxon>Dikarya</taxon>
        <taxon>Ascomycota</taxon>
        <taxon>Pezizomycotina</taxon>
        <taxon>Sordariomycetes</taxon>
        <taxon>Hypocreomycetidae</taxon>
        <taxon>Hypocreales</taxon>
        <taxon>Nectriaceae</taxon>
        <taxon>Fusarium</taxon>
    </lineage>
</organism>
<evidence type="ECO:0000256" key="8">
    <source>
        <dbReference type="PIRSR" id="PIRSR602403-1"/>
    </source>
</evidence>
<dbReference type="OrthoDB" id="3945418at2759"/>
<evidence type="ECO:0000256" key="7">
    <source>
        <dbReference type="ARBA" id="ARBA00023033"/>
    </source>
</evidence>
<dbReference type="InterPro" id="IPR036396">
    <property type="entry name" value="Cyt_P450_sf"/>
</dbReference>
<evidence type="ECO:0000256" key="9">
    <source>
        <dbReference type="RuleBase" id="RU000461"/>
    </source>
</evidence>
<gene>
    <name evidence="10" type="ORF">NW762_013947</name>
</gene>
<dbReference type="GO" id="GO:0020037">
    <property type="term" value="F:heme binding"/>
    <property type="evidence" value="ECO:0007669"/>
    <property type="project" value="InterPro"/>
</dbReference>
<evidence type="ECO:0000256" key="2">
    <source>
        <dbReference type="ARBA" id="ARBA00010617"/>
    </source>
</evidence>
<reference evidence="10" key="1">
    <citation type="submission" date="2022-09" db="EMBL/GenBank/DDBJ databases">
        <title>Fusarium specimens isolated from Avocado Roots.</title>
        <authorList>
            <person name="Stajich J."/>
            <person name="Roper C."/>
            <person name="Heimlech-Rivalta G."/>
        </authorList>
    </citation>
    <scope>NUCLEOTIDE SEQUENCE</scope>
    <source>
        <strain evidence="10">CF00136</strain>
    </source>
</reference>
<evidence type="ECO:0000256" key="3">
    <source>
        <dbReference type="ARBA" id="ARBA00022617"/>
    </source>
</evidence>
<dbReference type="PRINTS" id="PR00385">
    <property type="entry name" value="P450"/>
</dbReference>
<comment type="caution">
    <text evidence="10">The sequence shown here is derived from an EMBL/GenBank/DDBJ whole genome shotgun (WGS) entry which is preliminary data.</text>
</comment>
<keyword evidence="7 9" id="KW-0503">Monooxygenase</keyword>
<dbReference type="Proteomes" id="UP001152049">
    <property type="component" value="Unassembled WGS sequence"/>
</dbReference>
<keyword evidence="5 9" id="KW-0560">Oxidoreductase</keyword>
<evidence type="ECO:0000313" key="11">
    <source>
        <dbReference type="Proteomes" id="UP001152049"/>
    </source>
</evidence>
<dbReference type="Gene3D" id="1.10.630.10">
    <property type="entry name" value="Cytochrome P450"/>
    <property type="match status" value="1"/>
</dbReference>
<sequence length="278" mass="31410">MSLFPIEYAPPGVRDMVQFRQKIRRRIETVIGDRTTKDDKEQLRSVVGIIHDDDRLPTCEKNLERLEDEAALMVMAGTESPATSLSIAHYHLLSKPSVMARLRKELAEKPSRTLEELNRLPYLDAVQMEAFRLDFGLAGRHALSDPDKPTAFTFKGQTHVIPAGTPMSVQTLVQHTNEDIFPDPWTFNPERWLGERGTLCRKSLLSFNKGSRQCLGISLAKAELCMGLAVAARWNMSLHRTDDSDVTFLYDHFVATPKLDSKGIRVKVEGRYLANAMD</sequence>
<dbReference type="GO" id="GO:0016705">
    <property type="term" value="F:oxidoreductase activity, acting on paired donors, with incorporation or reduction of molecular oxygen"/>
    <property type="evidence" value="ECO:0007669"/>
    <property type="project" value="InterPro"/>
</dbReference>
<comment type="cofactor">
    <cofactor evidence="1 8">
        <name>heme</name>
        <dbReference type="ChEBI" id="CHEBI:30413"/>
    </cofactor>
</comment>
<name>A0A9W8RMT7_9HYPO</name>
<keyword evidence="6 8" id="KW-0408">Iron</keyword>
<keyword evidence="4 8" id="KW-0479">Metal-binding</keyword>
<dbReference type="AlphaFoldDB" id="A0A9W8RMT7"/>
<dbReference type="PRINTS" id="PR00465">
    <property type="entry name" value="EP450IV"/>
</dbReference>
<protein>
    <submittedName>
        <fullName evidence="10">Uncharacterized protein</fullName>
    </submittedName>
</protein>
<evidence type="ECO:0000256" key="6">
    <source>
        <dbReference type="ARBA" id="ARBA00023004"/>
    </source>
</evidence>
<dbReference type="SUPFAM" id="SSF48264">
    <property type="entry name" value="Cytochrome P450"/>
    <property type="match status" value="1"/>
</dbReference>
<dbReference type="GO" id="GO:0005506">
    <property type="term" value="F:iron ion binding"/>
    <property type="evidence" value="ECO:0007669"/>
    <property type="project" value="InterPro"/>
</dbReference>
<dbReference type="InterPro" id="IPR017972">
    <property type="entry name" value="Cyt_P450_CS"/>
</dbReference>
<dbReference type="Pfam" id="PF00067">
    <property type="entry name" value="p450"/>
    <property type="match status" value="1"/>
</dbReference>
<feature type="binding site" description="axial binding residue" evidence="8">
    <location>
        <position position="214"/>
    </location>
    <ligand>
        <name>heme</name>
        <dbReference type="ChEBI" id="CHEBI:30413"/>
    </ligand>
    <ligandPart>
        <name>Fe</name>
        <dbReference type="ChEBI" id="CHEBI:18248"/>
    </ligandPart>
</feature>
<evidence type="ECO:0000313" key="10">
    <source>
        <dbReference type="EMBL" id="KAJ4245823.1"/>
    </source>
</evidence>
<dbReference type="PANTHER" id="PTHR24305">
    <property type="entry name" value="CYTOCHROME P450"/>
    <property type="match status" value="1"/>
</dbReference>
<evidence type="ECO:0000256" key="1">
    <source>
        <dbReference type="ARBA" id="ARBA00001971"/>
    </source>
</evidence>
<dbReference type="GO" id="GO:0004497">
    <property type="term" value="F:monooxygenase activity"/>
    <property type="evidence" value="ECO:0007669"/>
    <property type="project" value="UniProtKB-KW"/>
</dbReference>
<comment type="similarity">
    <text evidence="2 9">Belongs to the cytochrome P450 family.</text>
</comment>
<dbReference type="InterPro" id="IPR050121">
    <property type="entry name" value="Cytochrome_P450_monoxygenase"/>
</dbReference>
<dbReference type="EMBL" id="JAOQAZ010000045">
    <property type="protein sequence ID" value="KAJ4245823.1"/>
    <property type="molecule type" value="Genomic_DNA"/>
</dbReference>
<dbReference type="InterPro" id="IPR002403">
    <property type="entry name" value="Cyt_P450_E_grp-IV"/>
</dbReference>
<accession>A0A9W8RMT7</accession>
<dbReference type="InterPro" id="IPR001128">
    <property type="entry name" value="Cyt_P450"/>
</dbReference>
<keyword evidence="3 8" id="KW-0349">Heme</keyword>
<keyword evidence="11" id="KW-1185">Reference proteome</keyword>
<proteinExistence type="inferred from homology"/>
<evidence type="ECO:0000256" key="5">
    <source>
        <dbReference type="ARBA" id="ARBA00023002"/>
    </source>
</evidence>
<dbReference type="PANTHER" id="PTHR24305:SF157">
    <property type="entry name" value="N-ACETYLTRYPTOPHAN 6-HYDROXYLASE IVOC-RELATED"/>
    <property type="match status" value="1"/>
</dbReference>